<evidence type="ECO:0000259" key="7">
    <source>
        <dbReference type="Pfam" id="PF02221"/>
    </source>
</evidence>
<name>A0A438GK27_VITVI</name>
<reference evidence="8 9" key="1">
    <citation type="journal article" date="2018" name="PLoS Genet.">
        <title>Population sequencing reveals clonal diversity and ancestral inbreeding in the grapevine cultivar Chardonnay.</title>
        <authorList>
            <person name="Roach M.J."/>
            <person name="Johnson D.L."/>
            <person name="Bohlmann J."/>
            <person name="van Vuuren H.J."/>
            <person name="Jones S.J."/>
            <person name="Pretorius I.S."/>
            <person name="Schmidt S.A."/>
            <person name="Borneman A.R."/>
        </authorList>
    </citation>
    <scope>NUCLEOTIDE SEQUENCE [LARGE SCALE GENOMIC DNA]</scope>
    <source>
        <strain evidence="9">cv. Chardonnay</strain>
        <tissue evidence="8">Leaf</tissue>
    </source>
</reference>
<comment type="similarity">
    <text evidence="2">Belongs to the NPC2 family.</text>
</comment>
<protein>
    <recommendedName>
        <fullName evidence="7">MD-2-related lipid-recognition domain-containing protein</fullName>
    </recommendedName>
</protein>
<evidence type="ECO:0000256" key="6">
    <source>
        <dbReference type="ARBA" id="ARBA00023055"/>
    </source>
</evidence>
<feature type="domain" description="MD-2-related lipid-recognition" evidence="7">
    <location>
        <begin position="10"/>
        <end position="65"/>
    </location>
</feature>
<dbReference type="Pfam" id="PF02221">
    <property type="entry name" value="E1_DerP2_DerF2"/>
    <property type="match status" value="1"/>
</dbReference>
<keyword evidence="4" id="KW-0813">Transport</keyword>
<comment type="function">
    <text evidence="1">Catalyzes the intermembrane transfer of phosphatidylglycerol and phosphatidylinositol.</text>
</comment>
<evidence type="ECO:0000313" key="9">
    <source>
        <dbReference type="Proteomes" id="UP000288805"/>
    </source>
</evidence>
<evidence type="ECO:0000256" key="1">
    <source>
        <dbReference type="ARBA" id="ARBA00002053"/>
    </source>
</evidence>
<evidence type="ECO:0000256" key="4">
    <source>
        <dbReference type="ARBA" id="ARBA00022448"/>
    </source>
</evidence>
<dbReference type="AlphaFoldDB" id="A0A438GK27"/>
<dbReference type="InterPro" id="IPR003172">
    <property type="entry name" value="ML_dom"/>
</dbReference>
<evidence type="ECO:0000313" key="8">
    <source>
        <dbReference type="EMBL" id="RVW72569.1"/>
    </source>
</evidence>
<dbReference type="InterPro" id="IPR014756">
    <property type="entry name" value="Ig_E-set"/>
</dbReference>
<dbReference type="PANTHER" id="PTHR11306:SF0">
    <property type="entry name" value="PHOSPHATIDYLGLYCEROL_PHOSPHATIDYLINOSITOL TRANSFER PROTEIN"/>
    <property type="match status" value="1"/>
</dbReference>
<comment type="caution">
    <text evidence="8">The sequence shown here is derived from an EMBL/GenBank/DDBJ whole genome shotgun (WGS) entry which is preliminary data.</text>
</comment>
<comment type="subunit">
    <text evidence="3">Monomer.</text>
</comment>
<dbReference type="PANTHER" id="PTHR11306">
    <property type="entry name" value="NIEMANN PICK TYPE C2 PROTEIN NPC2-RELATED"/>
    <property type="match status" value="1"/>
</dbReference>
<evidence type="ECO:0000256" key="5">
    <source>
        <dbReference type="ARBA" id="ARBA00022729"/>
    </source>
</evidence>
<organism evidence="8 9">
    <name type="scientific">Vitis vinifera</name>
    <name type="common">Grape</name>
    <dbReference type="NCBI Taxonomy" id="29760"/>
    <lineage>
        <taxon>Eukaryota</taxon>
        <taxon>Viridiplantae</taxon>
        <taxon>Streptophyta</taxon>
        <taxon>Embryophyta</taxon>
        <taxon>Tracheophyta</taxon>
        <taxon>Spermatophyta</taxon>
        <taxon>Magnoliopsida</taxon>
        <taxon>eudicotyledons</taxon>
        <taxon>Gunneridae</taxon>
        <taxon>Pentapetalae</taxon>
        <taxon>rosids</taxon>
        <taxon>Vitales</taxon>
        <taxon>Vitaceae</taxon>
        <taxon>Viteae</taxon>
        <taxon>Vitis</taxon>
    </lineage>
</organism>
<evidence type="ECO:0000256" key="3">
    <source>
        <dbReference type="ARBA" id="ARBA00011245"/>
    </source>
</evidence>
<sequence length="117" mass="12871">MTWVILNVLTGETITGGKLVIDVSYFGWHIHSETHDLCEESSCPVSSGDFVISHTQVLPGFTPPVLKLIGRGAEMLYPAKFTHTVWVGVVSKISELQTLVHFFSGHIFADLVTDCIL</sequence>
<evidence type="ECO:0000256" key="2">
    <source>
        <dbReference type="ARBA" id="ARBA00006370"/>
    </source>
</evidence>
<gene>
    <name evidence="8" type="ORF">CK203_060071</name>
</gene>
<dbReference type="SUPFAM" id="SSF81296">
    <property type="entry name" value="E set domains"/>
    <property type="match status" value="1"/>
</dbReference>
<dbReference type="EMBL" id="QGNW01000411">
    <property type="protein sequence ID" value="RVW72569.1"/>
    <property type="molecule type" value="Genomic_DNA"/>
</dbReference>
<proteinExistence type="inferred from homology"/>
<accession>A0A438GK27</accession>
<dbReference type="Proteomes" id="UP000288805">
    <property type="component" value="Unassembled WGS sequence"/>
</dbReference>
<dbReference type="GO" id="GO:0032934">
    <property type="term" value="F:sterol binding"/>
    <property type="evidence" value="ECO:0007669"/>
    <property type="project" value="InterPro"/>
</dbReference>
<keyword evidence="5" id="KW-0732">Signal</keyword>
<keyword evidence="6" id="KW-0445">Lipid transport</keyword>
<dbReference type="InterPro" id="IPR039670">
    <property type="entry name" value="NPC2-like"/>
</dbReference>
<dbReference type="GO" id="GO:0015918">
    <property type="term" value="P:sterol transport"/>
    <property type="evidence" value="ECO:0007669"/>
    <property type="project" value="InterPro"/>
</dbReference>